<reference evidence="8" key="1">
    <citation type="submission" date="2020-10" db="EMBL/GenBank/DDBJ databases">
        <authorList>
            <person name="Gilroy R."/>
        </authorList>
    </citation>
    <scope>NUCLEOTIDE SEQUENCE</scope>
    <source>
        <strain evidence="8">CHK199-13235</strain>
    </source>
</reference>
<comment type="cofactor">
    <cofactor evidence="1">
        <name>[4Fe-4S] cluster</name>
        <dbReference type="ChEBI" id="CHEBI:49883"/>
    </cofactor>
</comment>
<gene>
    <name evidence="8" type="ORF">IAB51_06485</name>
</gene>
<dbReference type="Pfam" id="PF13186">
    <property type="entry name" value="SPASM"/>
    <property type="match status" value="1"/>
</dbReference>
<dbReference type="PROSITE" id="PS51918">
    <property type="entry name" value="RADICAL_SAM"/>
    <property type="match status" value="1"/>
</dbReference>
<evidence type="ECO:0000256" key="1">
    <source>
        <dbReference type="ARBA" id="ARBA00001966"/>
    </source>
</evidence>
<dbReference type="SFLD" id="SFLDG01067">
    <property type="entry name" value="SPASM/twitch_domain_containing"/>
    <property type="match status" value="1"/>
</dbReference>
<reference evidence="8" key="2">
    <citation type="journal article" date="2021" name="PeerJ">
        <title>Extensive microbial diversity within the chicken gut microbiome revealed by metagenomics and culture.</title>
        <authorList>
            <person name="Gilroy R."/>
            <person name="Ravi A."/>
            <person name="Getino M."/>
            <person name="Pursley I."/>
            <person name="Horton D.L."/>
            <person name="Alikhan N.F."/>
            <person name="Baker D."/>
            <person name="Gharbi K."/>
            <person name="Hall N."/>
            <person name="Watson M."/>
            <person name="Adriaenssens E.M."/>
            <person name="Foster-Nyarko E."/>
            <person name="Jarju S."/>
            <person name="Secka A."/>
            <person name="Antonio M."/>
            <person name="Oren A."/>
            <person name="Chaudhuri R.R."/>
            <person name="La Ragione R."/>
            <person name="Hildebrand F."/>
            <person name="Pallen M.J."/>
        </authorList>
    </citation>
    <scope>NUCLEOTIDE SEQUENCE</scope>
    <source>
        <strain evidence="8">CHK199-13235</strain>
    </source>
</reference>
<protein>
    <submittedName>
        <fullName evidence="8">SPASM domain-containing protein</fullName>
    </submittedName>
</protein>
<evidence type="ECO:0000313" key="9">
    <source>
        <dbReference type="Proteomes" id="UP000824002"/>
    </source>
</evidence>
<evidence type="ECO:0000256" key="5">
    <source>
        <dbReference type="ARBA" id="ARBA00023004"/>
    </source>
</evidence>
<evidence type="ECO:0000259" key="7">
    <source>
        <dbReference type="PROSITE" id="PS51918"/>
    </source>
</evidence>
<sequence length="316" mass="36102">MRFKRIYIEISNICNLNCPFCVKSSRPPRSMNEEEFRHVVREVKPFTDYVYFHVKGEPLMHPLLGKFFDICEENDLQVNLTTNGSLLARKQDLLMQKNALRQINISLHSFPFRNGSNGEAPEFYNELDLAGLESYVQTAISFARRFARERKRFAVLRLWALGKGKKPDEAAVRIMEMIEEAYPEAAPLEEKMLHRPSMCLEKGVFLSWEEEFTWPTLKSPYVSDTGICYGTRSMVAVLCDGTVVPCCLDANGEAPLGNIFEDSFDSIVGGDYFRRISKNFDNRHVTLPLCRHCTYRLRFDKLAGAAFQEGGGPEGP</sequence>
<dbReference type="AlphaFoldDB" id="A0A9D1JZN5"/>
<keyword evidence="3" id="KW-0949">S-adenosyl-L-methionine</keyword>
<dbReference type="PANTHER" id="PTHR43787">
    <property type="entry name" value="FEMO COFACTOR BIOSYNTHESIS PROTEIN NIFB-RELATED"/>
    <property type="match status" value="1"/>
</dbReference>
<evidence type="ECO:0000313" key="8">
    <source>
        <dbReference type="EMBL" id="HIS76446.1"/>
    </source>
</evidence>
<name>A0A9D1JZN5_9FIRM</name>
<dbReference type="GO" id="GO:0051539">
    <property type="term" value="F:4 iron, 4 sulfur cluster binding"/>
    <property type="evidence" value="ECO:0007669"/>
    <property type="project" value="UniProtKB-KW"/>
</dbReference>
<evidence type="ECO:0000256" key="3">
    <source>
        <dbReference type="ARBA" id="ARBA00022691"/>
    </source>
</evidence>
<keyword evidence="2" id="KW-0004">4Fe-4S</keyword>
<dbReference type="EMBL" id="DVJP01000042">
    <property type="protein sequence ID" value="HIS76446.1"/>
    <property type="molecule type" value="Genomic_DNA"/>
</dbReference>
<dbReference type="InterPro" id="IPR007197">
    <property type="entry name" value="rSAM"/>
</dbReference>
<keyword evidence="5" id="KW-0408">Iron</keyword>
<keyword evidence="4" id="KW-0479">Metal-binding</keyword>
<evidence type="ECO:0000256" key="6">
    <source>
        <dbReference type="ARBA" id="ARBA00023014"/>
    </source>
</evidence>
<dbReference type="InterPro" id="IPR013785">
    <property type="entry name" value="Aldolase_TIM"/>
</dbReference>
<evidence type="ECO:0000256" key="4">
    <source>
        <dbReference type="ARBA" id="ARBA00022723"/>
    </source>
</evidence>
<keyword evidence="6" id="KW-0411">Iron-sulfur</keyword>
<proteinExistence type="predicted"/>
<dbReference type="Pfam" id="PF04055">
    <property type="entry name" value="Radical_SAM"/>
    <property type="match status" value="1"/>
</dbReference>
<dbReference type="PANTHER" id="PTHR43787:SF10">
    <property type="entry name" value="COFACTOR MODIFYING PROTEIN"/>
    <property type="match status" value="1"/>
</dbReference>
<dbReference type="GO" id="GO:0003824">
    <property type="term" value="F:catalytic activity"/>
    <property type="evidence" value="ECO:0007669"/>
    <property type="project" value="InterPro"/>
</dbReference>
<dbReference type="InterPro" id="IPR023885">
    <property type="entry name" value="4Fe4S-binding_SPASM_dom"/>
</dbReference>
<comment type="caution">
    <text evidence="8">The sequence shown here is derived from an EMBL/GenBank/DDBJ whole genome shotgun (WGS) entry which is preliminary data.</text>
</comment>
<accession>A0A9D1JZN5</accession>
<organism evidence="8 9">
    <name type="scientific">Candidatus Merdivicinus excrementipullorum</name>
    <dbReference type="NCBI Taxonomy" id="2840867"/>
    <lineage>
        <taxon>Bacteria</taxon>
        <taxon>Bacillati</taxon>
        <taxon>Bacillota</taxon>
        <taxon>Clostridia</taxon>
        <taxon>Eubacteriales</taxon>
        <taxon>Oscillospiraceae</taxon>
        <taxon>Oscillospiraceae incertae sedis</taxon>
        <taxon>Candidatus Merdivicinus</taxon>
    </lineage>
</organism>
<dbReference type="InterPro" id="IPR058240">
    <property type="entry name" value="rSAM_sf"/>
</dbReference>
<evidence type="ECO:0000256" key="2">
    <source>
        <dbReference type="ARBA" id="ARBA00022485"/>
    </source>
</evidence>
<dbReference type="SFLD" id="SFLDS00029">
    <property type="entry name" value="Radical_SAM"/>
    <property type="match status" value="1"/>
</dbReference>
<dbReference type="InterPro" id="IPR000385">
    <property type="entry name" value="MoaA_NifB_PqqE_Fe-S-bd_CS"/>
</dbReference>
<dbReference type="SUPFAM" id="SSF102114">
    <property type="entry name" value="Radical SAM enzymes"/>
    <property type="match status" value="1"/>
</dbReference>
<dbReference type="CDD" id="cd01335">
    <property type="entry name" value="Radical_SAM"/>
    <property type="match status" value="1"/>
</dbReference>
<dbReference type="Proteomes" id="UP000824002">
    <property type="component" value="Unassembled WGS sequence"/>
</dbReference>
<feature type="domain" description="Radical SAM core" evidence="7">
    <location>
        <begin position="1"/>
        <end position="216"/>
    </location>
</feature>
<dbReference type="Gene3D" id="3.20.20.70">
    <property type="entry name" value="Aldolase class I"/>
    <property type="match status" value="1"/>
</dbReference>
<dbReference type="GO" id="GO:0046872">
    <property type="term" value="F:metal ion binding"/>
    <property type="evidence" value="ECO:0007669"/>
    <property type="project" value="UniProtKB-KW"/>
</dbReference>
<dbReference type="PROSITE" id="PS01305">
    <property type="entry name" value="MOAA_NIFB_PQQE"/>
    <property type="match status" value="1"/>
</dbReference>